<dbReference type="GO" id="GO:0046872">
    <property type="term" value="F:metal ion binding"/>
    <property type="evidence" value="ECO:0007669"/>
    <property type="project" value="UniProtKB-KW"/>
</dbReference>
<dbReference type="SMART" id="SM00729">
    <property type="entry name" value="Elp3"/>
    <property type="match status" value="1"/>
</dbReference>
<dbReference type="PATRIC" id="fig|1123384.7.peg.26"/>
<evidence type="ECO:0000259" key="5">
    <source>
        <dbReference type="PROSITE" id="PS51918"/>
    </source>
</evidence>
<sequence length="482" mass="55795">MPVVGGVKGFIYHQAGKLVASVLRNTDEEGLYKLFSTLSALTKEPSKSGLKKLALMAKDKHPMITSWVKVFRRSSPKCVEKIINNLIINEFALGEPIRQQKMHEHKVVLPKLGVISPTYACNLNCVGCYAGLYGRKYELTKEEVSKVIREGNELGLYFWVITGGEPFYWPHLMEILEEFNDNYFLIYTNGTLITEEVAKRLSELGNATPAISVEGFELDTDWRRGRGVFKSVLEAWDRLRKYGVPFGASITATRMNHDTLMKDEFWQFLEEQQVVYAWVFQYMPVGMNASMDLVPTPQQRYERFFKTDQVRLGGKFAFVADFWNHGFLTHGCLAAGAKYFHVNAKGYVEPCVFQQYAVDSIREKSLLEILKSPFFESYKRMVPYSNNLFRPCPIIDNPKVYRAMVKHFNAIPQHDGSERVVEDLAPEIDKLAEEWKVYADKLWYEHGYVNRYPVNRGIYNYETRMRRYMNREEALAVDKTLK</sequence>
<dbReference type="KEGG" id="phy:AJ81_00140"/>
<dbReference type="CDD" id="cd21128">
    <property type="entry name" value="SPASM_rSAM"/>
    <property type="match status" value="1"/>
</dbReference>
<gene>
    <name evidence="6" type="ORF">AJ81_00140</name>
</gene>
<dbReference type="CDD" id="cd01335">
    <property type="entry name" value="Radical_SAM"/>
    <property type="match status" value="1"/>
</dbReference>
<dbReference type="SFLD" id="SFLDS00029">
    <property type="entry name" value="Radical_SAM"/>
    <property type="match status" value="1"/>
</dbReference>
<dbReference type="SFLD" id="SFLDG01386">
    <property type="entry name" value="main_SPASM_domain-containing"/>
    <property type="match status" value="1"/>
</dbReference>
<evidence type="ECO:0000256" key="2">
    <source>
        <dbReference type="ARBA" id="ARBA00022723"/>
    </source>
</evidence>
<evidence type="ECO:0000256" key="4">
    <source>
        <dbReference type="ARBA" id="ARBA00023014"/>
    </source>
</evidence>
<dbReference type="InterPro" id="IPR013785">
    <property type="entry name" value="Aldolase_TIM"/>
</dbReference>
<reference evidence="6 7" key="1">
    <citation type="submission" date="2014-01" db="EMBL/GenBank/DDBJ databases">
        <title>Genome sequencing of Thermotog hypogea.</title>
        <authorList>
            <person name="Zhang X."/>
            <person name="Alvare G."/>
            <person name="Fristensky B."/>
            <person name="Chen L."/>
            <person name="Suen T."/>
            <person name="Chen Q."/>
            <person name="Ma K."/>
        </authorList>
    </citation>
    <scope>NUCLEOTIDE SEQUENCE [LARGE SCALE GENOMIC DNA]</scope>
    <source>
        <strain evidence="6 7">DSM 11164</strain>
    </source>
</reference>
<dbReference type="SFLD" id="SFLDG01067">
    <property type="entry name" value="SPASM/twitch_domain_containing"/>
    <property type="match status" value="1"/>
</dbReference>
<dbReference type="PANTHER" id="PTHR43524:SF1">
    <property type="entry name" value="RADICAL SAM SUPERFAMILY PROTEIN"/>
    <property type="match status" value="1"/>
</dbReference>
<dbReference type="PROSITE" id="PS51918">
    <property type="entry name" value="RADICAL_SAM"/>
    <property type="match status" value="1"/>
</dbReference>
<dbReference type="PaxDb" id="1123384-AJ81_00140"/>
<dbReference type="RefSeq" id="WP_031502942.1">
    <property type="nucleotide sequence ID" value="NC_022795.1"/>
</dbReference>
<keyword evidence="7" id="KW-1185">Reference proteome</keyword>
<keyword evidence="3" id="KW-0408">Iron</keyword>
<dbReference type="InterPro" id="IPR006638">
    <property type="entry name" value="Elp3/MiaA/NifB-like_rSAM"/>
</dbReference>
<evidence type="ECO:0000256" key="1">
    <source>
        <dbReference type="ARBA" id="ARBA00022691"/>
    </source>
</evidence>
<dbReference type="GO" id="GO:0051536">
    <property type="term" value="F:iron-sulfur cluster binding"/>
    <property type="evidence" value="ECO:0007669"/>
    <property type="project" value="UniProtKB-KW"/>
</dbReference>
<dbReference type="SUPFAM" id="SSF102114">
    <property type="entry name" value="Radical SAM enzymes"/>
    <property type="match status" value="1"/>
</dbReference>
<dbReference type="PANTHER" id="PTHR43524">
    <property type="entry name" value="RADICAL SAM SUPERFAMILY PROTEIN"/>
    <property type="match status" value="1"/>
</dbReference>
<dbReference type="Gene3D" id="3.20.20.70">
    <property type="entry name" value="Aldolase class I"/>
    <property type="match status" value="1"/>
</dbReference>
<feature type="domain" description="Radical SAM core" evidence="5">
    <location>
        <begin position="107"/>
        <end position="317"/>
    </location>
</feature>
<dbReference type="OrthoDB" id="9782387at2"/>
<keyword evidence="2" id="KW-0479">Metal-binding</keyword>
<organism evidence="6 7">
    <name type="scientific">Pseudothermotoga hypogea DSM 11164 = NBRC 106472</name>
    <dbReference type="NCBI Taxonomy" id="1123384"/>
    <lineage>
        <taxon>Bacteria</taxon>
        <taxon>Thermotogati</taxon>
        <taxon>Thermotogota</taxon>
        <taxon>Thermotogae</taxon>
        <taxon>Thermotogales</taxon>
        <taxon>Thermotogaceae</taxon>
        <taxon>Pseudothermotoga</taxon>
    </lineage>
</organism>
<dbReference type="Pfam" id="PF13186">
    <property type="entry name" value="SPASM"/>
    <property type="match status" value="1"/>
</dbReference>
<keyword evidence="4" id="KW-0411">Iron-sulfur</keyword>
<proteinExistence type="predicted"/>
<dbReference type="Pfam" id="PF04055">
    <property type="entry name" value="Radical_SAM"/>
    <property type="match status" value="1"/>
</dbReference>
<dbReference type="GO" id="GO:0003824">
    <property type="term" value="F:catalytic activity"/>
    <property type="evidence" value="ECO:0007669"/>
    <property type="project" value="InterPro"/>
</dbReference>
<evidence type="ECO:0000313" key="6">
    <source>
        <dbReference type="EMBL" id="AJC72867.1"/>
    </source>
</evidence>
<protein>
    <submittedName>
        <fullName evidence="6">Radical SAM protein</fullName>
    </submittedName>
</protein>
<dbReference type="STRING" id="1123384.AJ81_00140"/>
<dbReference type="Proteomes" id="UP000077469">
    <property type="component" value="Chromosome"/>
</dbReference>
<dbReference type="InterPro" id="IPR058240">
    <property type="entry name" value="rSAM_sf"/>
</dbReference>
<keyword evidence="1" id="KW-0949">S-adenosyl-L-methionine</keyword>
<name>A0A0X1KNL1_9THEM</name>
<dbReference type="AlphaFoldDB" id="A0A0X1KNL1"/>
<accession>A0A0X1KNL1</accession>
<evidence type="ECO:0000256" key="3">
    <source>
        <dbReference type="ARBA" id="ARBA00023004"/>
    </source>
</evidence>
<dbReference type="InterPro" id="IPR023885">
    <property type="entry name" value="4Fe4S-binding_SPASM_dom"/>
</dbReference>
<evidence type="ECO:0000313" key="7">
    <source>
        <dbReference type="Proteomes" id="UP000077469"/>
    </source>
</evidence>
<dbReference type="InterPro" id="IPR007197">
    <property type="entry name" value="rSAM"/>
</dbReference>
<dbReference type="EMBL" id="CP007141">
    <property type="protein sequence ID" value="AJC72867.1"/>
    <property type="molecule type" value="Genomic_DNA"/>
</dbReference>